<evidence type="ECO:0000259" key="3">
    <source>
        <dbReference type="Pfam" id="PF00078"/>
    </source>
</evidence>
<evidence type="ECO:0008006" key="7">
    <source>
        <dbReference type="Google" id="ProtNLM"/>
    </source>
</evidence>
<comment type="caution">
    <text evidence="6">The sequence shown here is derived from an EMBL/GenBank/DDBJ whole genome shotgun (WGS) entry which is preliminary data.</text>
</comment>
<dbReference type="PANTHER" id="PTHR31973">
    <property type="entry name" value="POLYPROTEIN, PUTATIVE-RELATED"/>
    <property type="match status" value="1"/>
</dbReference>
<dbReference type="Pfam" id="PF00078">
    <property type="entry name" value="RVT_1"/>
    <property type="match status" value="1"/>
</dbReference>
<proteinExistence type="predicted"/>
<feature type="transmembrane region" description="Helical" evidence="2">
    <location>
        <begin position="75"/>
        <end position="96"/>
    </location>
</feature>
<dbReference type="InterPro" id="IPR036691">
    <property type="entry name" value="Endo/exonu/phosph_ase_sf"/>
</dbReference>
<name>A0A6L2P6Z1_TANCI</name>
<feature type="compositionally biased region" description="Polar residues" evidence="1">
    <location>
        <begin position="1728"/>
        <end position="1741"/>
    </location>
</feature>
<evidence type="ECO:0000256" key="2">
    <source>
        <dbReference type="SAM" id="Phobius"/>
    </source>
</evidence>
<evidence type="ECO:0000259" key="5">
    <source>
        <dbReference type="Pfam" id="PF26130"/>
    </source>
</evidence>
<organism evidence="6">
    <name type="scientific">Tanacetum cinerariifolium</name>
    <name type="common">Dalmatian daisy</name>
    <name type="synonym">Chrysanthemum cinerariifolium</name>
    <dbReference type="NCBI Taxonomy" id="118510"/>
    <lineage>
        <taxon>Eukaryota</taxon>
        <taxon>Viridiplantae</taxon>
        <taxon>Streptophyta</taxon>
        <taxon>Embryophyta</taxon>
        <taxon>Tracheophyta</taxon>
        <taxon>Spermatophyta</taxon>
        <taxon>Magnoliopsida</taxon>
        <taxon>eudicotyledons</taxon>
        <taxon>Gunneridae</taxon>
        <taxon>Pentapetalae</taxon>
        <taxon>asterids</taxon>
        <taxon>campanulids</taxon>
        <taxon>Asterales</taxon>
        <taxon>Asteraceae</taxon>
        <taxon>Asteroideae</taxon>
        <taxon>Anthemideae</taxon>
        <taxon>Anthemidinae</taxon>
        <taxon>Tanacetum</taxon>
    </lineage>
</organism>
<protein>
    <recommendedName>
        <fullName evidence="7">RNA-directed DNA polymerase, eukaryota, reverse transcriptase zinc-binding domain protein</fullName>
    </recommendedName>
</protein>
<reference evidence="6" key="1">
    <citation type="journal article" date="2019" name="Sci. Rep.">
        <title>Draft genome of Tanacetum cinerariifolium, the natural source of mosquito coil.</title>
        <authorList>
            <person name="Yamashiro T."/>
            <person name="Shiraishi A."/>
            <person name="Satake H."/>
            <person name="Nakayama K."/>
        </authorList>
    </citation>
    <scope>NUCLEOTIDE SEQUENCE</scope>
</reference>
<dbReference type="EMBL" id="BKCJ010010724">
    <property type="protein sequence ID" value="GEU92855.1"/>
    <property type="molecule type" value="Genomic_DNA"/>
</dbReference>
<dbReference type="Gene3D" id="3.60.10.10">
    <property type="entry name" value="Endonuclease/exonuclease/phosphatase"/>
    <property type="match status" value="1"/>
</dbReference>
<keyword evidence="2" id="KW-0472">Membrane</keyword>
<keyword evidence="2" id="KW-1133">Transmembrane helix</keyword>
<feature type="domain" description="MULE transposase" evidence="4">
    <location>
        <begin position="1453"/>
        <end position="1531"/>
    </location>
</feature>
<dbReference type="Pfam" id="PF26130">
    <property type="entry name" value="PB1-like"/>
    <property type="match status" value="1"/>
</dbReference>
<evidence type="ECO:0000313" key="6">
    <source>
        <dbReference type="EMBL" id="GEU92855.1"/>
    </source>
</evidence>
<dbReference type="InterPro" id="IPR018289">
    <property type="entry name" value="MULE_transposase_dom"/>
</dbReference>
<feature type="domain" description="PB1-like" evidence="5">
    <location>
        <begin position="974"/>
        <end position="1064"/>
    </location>
</feature>
<feature type="transmembrane region" description="Helical" evidence="2">
    <location>
        <begin position="41"/>
        <end position="63"/>
    </location>
</feature>
<dbReference type="InterPro" id="IPR000477">
    <property type="entry name" value="RT_dom"/>
</dbReference>
<dbReference type="PANTHER" id="PTHR31973:SF190">
    <property type="entry name" value="MULE TRANSPOSASE DOMAIN-CONTAINING PROTEIN"/>
    <property type="match status" value="1"/>
</dbReference>
<evidence type="ECO:0000256" key="1">
    <source>
        <dbReference type="SAM" id="MobiDB-lite"/>
    </source>
</evidence>
<dbReference type="Pfam" id="PF10551">
    <property type="entry name" value="MULE"/>
    <property type="match status" value="1"/>
</dbReference>
<feature type="compositionally biased region" description="Basic residues" evidence="1">
    <location>
        <begin position="1679"/>
        <end position="1692"/>
    </location>
</feature>
<dbReference type="InterPro" id="IPR058594">
    <property type="entry name" value="PB1-like_dom_pln"/>
</dbReference>
<accession>A0A6L2P6Z1</accession>
<feature type="region of interest" description="Disordered" evidence="1">
    <location>
        <begin position="1679"/>
        <end position="1755"/>
    </location>
</feature>
<feature type="domain" description="Reverse transcriptase" evidence="3">
    <location>
        <begin position="664"/>
        <end position="755"/>
    </location>
</feature>
<gene>
    <name evidence="6" type="ORF">Tci_064833</name>
</gene>
<keyword evidence="2" id="KW-0812">Transmembrane</keyword>
<dbReference type="SUPFAM" id="SSF56219">
    <property type="entry name" value="DNase I-like"/>
    <property type="match status" value="1"/>
</dbReference>
<sequence length="1755" mass="198537">MSFGTSASSEYVSGLCRASLAKVISYVSPSVVPKETIPHHVLSLVLVSLLAVDILLILSYPFLPSFLYNHVINVLRNIYCSSIQCMTVFILLLPLVTWSASIYTLPGDVAGLGGACVTSYQKMRTASGAVFLSFVVLPSFSDPFTLTQTDLNDLIIKYNIPRDLHPRLPPPGFVMSEFPGDAIGIYHRMFDFAGIQIHFSSFLLSVIKHFRNEEEYLEANDIESVAGTMVDAEIEDFANDQELGDKVQVRDSPHHNEKPIDSDPFELDHLINKSGKAKKPCQSVTPEHPPGFSPILNDGHGFSNSIHNFRDSEQIKPSGFSMIDRLEETIKVGGIICLWNSLVFLDCGLCPQALSCKISLWSTLSNLLANWNGISVVMGDFNEVREESERHGSIFCGRQARLFNDFITNNSLIDIPLGGYNFTWTNKWGTKMSKLDRFLVSESFYETFPHATGLVLEKGIPNRRPILIKESAVDYGPTPFWFFHSWLEMDGFHDLVNLLSLIDSKIYQGCASEEDFMKRRESLAILGNMDRFEAKDYAQKAKIKWALEGDENTSFFHGSLKKKRRQLAIRGILKHGEWIETPDSVKEEFLVHFRNRFKQPVGLSSTSDSLSFSSLSQVHRDYLELPFSRDEIKRADFSISHEIPKGYNPSFIALIPKIPNAKFVTDFSPISLIGCQYKIIGKLLANRLSSVIGDCISPVQSAFIKGRYILDGPLILNEILTESRQHHKKLFVLKVDFEKAFDSLRWDFLDKSCEAPFKYLGVPVGCNMNRCNNWDVITQSFSSKLSSWKARLLSAGGRLSLIKAVLGNLPTYFMSIYLMPVSIHAKLESMRSKFFRGVDQNENKMSWVKSIYGQSGGVYNEPSHRPKHSTWASIVSLVHRLKDKGIDLLSFCSKQIDNGESTRFWEDIWVGNAPLRIQFPRIYNWESERNCLIANRIPFPLSNWSSARRRPPREGAEMTQFDALKDIIGTTQETLFSLKVNYDGYFTESPGRRYVNGDFAYFDCNDIDIDKFSVHELNDMVKKIGFSGKNIIDYSFLKPGMSLDIGLYALGNDEDVMRMAEYIRLGVSPINASPVSKMKPKRLVLGICAKKLLLRWKQNDANVIGESSSRPNTANPTTQTKFANDFYSAFDPYLEVEDFDPFFGLNTKGNSDGDTSKSSEHDEFVDTDNQLVDVEVDMDHFDTTNAKTMGNDGTPEFNTNEVFDIGIDVIDTKEFESGLQKVHFFVGQEFPNSAVVKDLVHRHSIETKRELYLKKNDKVKVRAACRGTIPVFNNSYDIGPSNVVESSQPTKWSKVKITNSKGIENPLNKSKKVGGKPSLRKVAVNQCPWVLQVSKLQDSETWQVKTFDDTHKFLQSRKIKYYTVDFLSEDIIDQIETNPKIPVKAIQEKLQRKFQLELRDYVMELQQSNPNTTVRIGLESEADHIKPTRVFKMIYVCLRAVKKGFKACIRQFLGFDGTFIKGPFPSQLLTAVGVDPSNGIYPLTYGIVETESRESWTWFLQHLKKDLDLQDNSNFTLISDKQKKAATALTVPYFEKVMDELKDFNKECYDWLAKILPNHRARSHFSVFNNQLVDGRDRLIISTFKYAREYLMKRIVNVKQVIERSDGPLTPTATRLFNVIKAEASHCIANFNGCSLYGVGRPPKNRKKFANEDIQMVKNGKLSRASKTVTCVLCKSKDHNKRNFTGPRKHAYNKGSTSNSSKKRPRSETTTGTSQAAKKPNNAAVGVQTRSKATNKGNQPTVAAKKPVNKAKKKM</sequence>
<evidence type="ECO:0000259" key="4">
    <source>
        <dbReference type="Pfam" id="PF10551"/>
    </source>
</evidence>